<evidence type="ECO:0000313" key="2">
    <source>
        <dbReference type="Proteomes" id="UP001149090"/>
    </source>
</evidence>
<protein>
    <submittedName>
        <fullName evidence="1">MITOCHONDRIAL 28S ribosomal protein S29</fullName>
    </submittedName>
</protein>
<dbReference type="AlphaFoldDB" id="A0A9Q0L7J3"/>
<dbReference type="EMBL" id="JAPDFW010000125">
    <property type="protein sequence ID" value="KAJ5067821.1"/>
    <property type="molecule type" value="Genomic_DNA"/>
</dbReference>
<dbReference type="SUPFAM" id="SSF52540">
    <property type="entry name" value="P-loop containing nucleoside triphosphate hydrolases"/>
    <property type="match status" value="1"/>
</dbReference>
<evidence type="ECO:0000313" key="1">
    <source>
        <dbReference type="EMBL" id="KAJ5067821.1"/>
    </source>
</evidence>
<reference evidence="1" key="1">
    <citation type="submission" date="2022-10" db="EMBL/GenBank/DDBJ databases">
        <title>Novel sulphate-reducing endosymbionts in the free-living metamonad Anaeramoeba.</title>
        <authorList>
            <person name="Jerlstrom-Hultqvist J."/>
            <person name="Cepicka I."/>
            <person name="Gallot-Lavallee L."/>
            <person name="Salas-Leiva D."/>
            <person name="Curtis B.A."/>
            <person name="Zahonova K."/>
            <person name="Pipaliya S."/>
            <person name="Dacks J."/>
            <person name="Roger A.J."/>
        </authorList>
    </citation>
    <scope>NUCLEOTIDE SEQUENCE</scope>
    <source>
        <strain evidence="1">BMAN</strain>
    </source>
</reference>
<dbReference type="Proteomes" id="UP001149090">
    <property type="component" value="Unassembled WGS sequence"/>
</dbReference>
<proteinExistence type="predicted"/>
<organism evidence="1 2">
    <name type="scientific">Anaeramoeba ignava</name>
    <name type="common">Anaerobic marine amoeba</name>
    <dbReference type="NCBI Taxonomy" id="1746090"/>
    <lineage>
        <taxon>Eukaryota</taxon>
        <taxon>Metamonada</taxon>
        <taxon>Anaeramoebidae</taxon>
        <taxon>Anaeramoeba</taxon>
    </lineage>
</organism>
<keyword evidence="1" id="KW-0689">Ribosomal protein</keyword>
<accession>A0A9Q0L7J3</accession>
<keyword evidence="2" id="KW-1185">Reference proteome</keyword>
<sequence length="180" mass="21004">MSKKFDQQNQTILTTIEIQNELSKIRIEEHSKSKHCNKISGIPYNIFLDSPIEIINQKHENLSPILIRKQTQSLMNEIQEGSRKKNLVLYGGNGTGKSYTLFHLACYFSSFHPWNIQKKKESNKENLNSNLRLTNENDLNFENLTIQEKTNVKSLYAKSFKLYFIVEKDILFTKQMGEDV</sequence>
<dbReference type="InterPro" id="IPR027417">
    <property type="entry name" value="P-loop_NTPase"/>
</dbReference>
<name>A0A9Q0L7J3_ANAIG</name>
<keyword evidence="1" id="KW-0687">Ribonucleoprotein</keyword>
<dbReference type="Gene3D" id="3.40.50.300">
    <property type="entry name" value="P-loop containing nucleotide triphosphate hydrolases"/>
    <property type="match status" value="1"/>
</dbReference>
<dbReference type="GO" id="GO:0005840">
    <property type="term" value="C:ribosome"/>
    <property type="evidence" value="ECO:0007669"/>
    <property type="project" value="UniProtKB-KW"/>
</dbReference>
<gene>
    <name evidence="1" type="ORF">M0811_03011</name>
</gene>
<comment type="caution">
    <text evidence="1">The sequence shown here is derived from an EMBL/GenBank/DDBJ whole genome shotgun (WGS) entry which is preliminary data.</text>
</comment>